<sequence length="185" mass="21672">MSGLFVEILKRAQNEKRLLGVRTSQSDGRFSVGYVINYSDEIIMLRVINRDGMQTGIQSYHMEEVFQLDFDDRYIRNIELKENNLDKVYAGIKSPAFMEQEYLTIPLLLTRAMQLQQLVFLSTQVGADLYGYVRELTEQEVLLQCYTEYGEPDGLTVIRVDNIRNFVWSDEDTRMIELHLKQRVL</sequence>
<dbReference type="RefSeq" id="WP_380204151.1">
    <property type="nucleotide sequence ID" value="NZ_JBHTEK010000001.1"/>
</dbReference>
<dbReference type="EMBL" id="JBHTEK010000001">
    <property type="protein sequence ID" value="MFC7668659.1"/>
    <property type="molecule type" value="Genomic_DNA"/>
</dbReference>
<evidence type="ECO:0000313" key="1">
    <source>
        <dbReference type="EMBL" id="MFC7668659.1"/>
    </source>
</evidence>
<protein>
    <submittedName>
        <fullName evidence="1">Uncharacterized protein</fullName>
    </submittedName>
</protein>
<accession>A0ABW2U713</accession>
<reference evidence="2" key="1">
    <citation type="journal article" date="2019" name="Int. J. Syst. Evol. Microbiol.">
        <title>The Global Catalogue of Microorganisms (GCM) 10K type strain sequencing project: providing services to taxonomists for standard genome sequencing and annotation.</title>
        <authorList>
            <consortium name="The Broad Institute Genomics Platform"/>
            <consortium name="The Broad Institute Genome Sequencing Center for Infectious Disease"/>
            <person name="Wu L."/>
            <person name="Ma J."/>
        </authorList>
    </citation>
    <scope>NUCLEOTIDE SEQUENCE [LARGE SCALE GENOMIC DNA]</scope>
    <source>
        <strain evidence="2">JCM 19635</strain>
    </source>
</reference>
<evidence type="ECO:0000313" key="2">
    <source>
        <dbReference type="Proteomes" id="UP001596513"/>
    </source>
</evidence>
<name>A0ABW2U713_9BACT</name>
<keyword evidence="2" id="KW-1185">Reference proteome</keyword>
<organism evidence="1 2">
    <name type="scientific">Hymenobacter humi</name>
    <dbReference type="NCBI Taxonomy" id="1411620"/>
    <lineage>
        <taxon>Bacteria</taxon>
        <taxon>Pseudomonadati</taxon>
        <taxon>Bacteroidota</taxon>
        <taxon>Cytophagia</taxon>
        <taxon>Cytophagales</taxon>
        <taxon>Hymenobacteraceae</taxon>
        <taxon>Hymenobacter</taxon>
    </lineage>
</organism>
<gene>
    <name evidence="1" type="ORF">ACFQT0_15740</name>
</gene>
<comment type="caution">
    <text evidence="1">The sequence shown here is derived from an EMBL/GenBank/DDBJ whole genome shotgun (WGS) entry which is preliminary data.</text>
</comment>
<dbReference type="Proteomes" id="UP001596513">
    <property type="component" value="Unassembled WGS sequence"/>
</dbReference>
<proteinExistence type="predicted"/>